<evidence type="ECO:0000313" key="3">
    <source>
        <dbReference type="Proteomes" id="UP000008311"/>
    </source>
</evidence>
<sequence length="188" mass="21759">MLHQIMSEKELKIRGELEIDIERDLEQEIKDGIYHLALRLHRLYQHQKERNTREILSESPDGAKNHQERRNKILSEVNISIKLEGGTKIEIKETKKELTPDQEKGRPRTARSNYNTQGMTDTKKFDWARTLRSNSGHAAIKRRNERAHDYMSLNLDNARKNLTSGGAGQRKGFNASAGNRLLELGWKC</sequence>
<feature type="region of interest" description="Disordered" evidence="1">
    <location>
        <begin position="92"/>
        <end position="118"/>
    </location>
</feature>
<feature type="compositionally biased region" description="Basic and acidic residues" evidence="1">
    <location>
        <begin position="92"/>
        <end position="106"/>
    </location>
</feature>
<accession>B9SXI4</accession>
<dbReference type="STRING" id="3988.B9SXI4"/>
<dbReference type="eggNOG" id="ENOG502S3R3">
    <property type="taxonomic scope" value="Eukaryota"/>
</dbReference>
<dbReference type="EMBL" id="EQ974225">
    <property type="protein sequence ID" value="EEF31698.1"/>
    <property type="molecule type" value="Genomic_DNA"/>
</dbReference>
<proteinExistence type="predicted"/>
<reference evidence="3" key="1">
    <citation type="journal article" date="2010" name="Nat. Biotechnol.">
        <title>Draft genome sequence of the oilseed species Ricinus communis.</title>
        <authorList>
            <person name="Chan A.P."/>
            <person name="Crabtree J."/>
            <person name="Zhao Q."/>
            <person name="Lorenzi H."/>
            <person name="Orvis J."/>
            <person name="Puiu D."/>
            <person name="Melake-Berhan A."/>
            <person name="Jones K.M."/>
            <person name="Redman J."/>
            <person name="Chen G."/>
            <person name="Cahoon E.B."/>
            <person name="Gedil M."/>
            <person name="Stanke M."/>
            <person name="Haas B.J."/>
            <person name="Wortman J.R."/>
            <person name="Fraser-Liggett C.M."/>
            <person name="Ravel J."/>
            <person name="Rabinowicz P.D."/>
        </authorList>
    </citation>
    <scope>NUCLEOTIDE SEQUENCE [LARGE SCALE GENOMIC DNA]</scope>
    <source>
        <strain evidence="3">cv. Hale</strain>
    </source>
</reference>
<dbReference type="AlphaFoldDB" id="B9SXI4"/>
<dbReference type="Proteomes" id="UP000008311">
    <property type="component" value="Unassembled WGS sequence"/>
</dbReference>
<keyword evidence="3" id="KW-1185">Reference proteome</keyword>
<organism evidence="2 3">
    <name type="scientific">Ricinus communis</name>
    <name type="common">Castor bean</name>
    <dbReference type="NCBI Taxonomy" id="3988"/>
    <lineage>
        <taxon>Eukaryota</taxon>
        <taxon>Viridiplantae</taxon>
        <taxon>Streptophyta</taxon>
        <taxon>Embryophyta</taxon>
        <taxon>Tracheophyta</taxon>
        <taxon>Spermatophyta</taxon>
        <taxon>Magnoliopsida</taxon>
        <taxon>eudicotyledons</taxon>
        <taxon>Gunneridae</taxon>
        <taxon>Pentapetalae</taxon>
        <taxon>rosids</taxon>
        <taxon>fabids</taxon>
        <taxon>Malpighiales</taxon>
        <taxon>Euphorbiaceae</taxon>
        <taxon>Acalyphoideae</taxon>
        <taxon>Acalypheae</taxon>
        <taxon>Ricinus</taxon>
    </lineage>
</organism>
<evidence type="ECO:0000313" key="2">
    <source>
        <dbReference type="EMBL" id="EEF31698.1"/>
    </source>
</evidence>
<gene>
    <name evidence="2" type="ORF">RCOM_0071070</name>
</gene>
<protein>
    <submittedName>
        <fullName evidence="2">Uncharacterized protein</fullName>
    </submittedName>
</protein>
<feature type="region of interest" description="Disordered" evidence="1">
    <location>
        <begin position="49"/>
        <end position="70"/>
    </location>
</feature>
<evidence type="ECO:0000256" key="1">
    <source>
        <dbReference type="SAM" id="MobiDB-lite"/>
    </source>
</evidence>
<dbReference type="InParanoid" id="B9SXI4"/>
<name>B9SXI4_RICCO</name>